<accession>A0A1F6UXW8</accession>
<comment type="caution">
    <text evidence="4">The sequence shown here is derived from an EMBL/GenBank/DDBJ whole genome shotgun (WGS) entry which is preliminary data.</text>
</comment>
<dbReference type="InterPro" id="IPR001789">
    <property type="entry name" value="Sig_transdc_resp-reg_receiver"/>
</dbReference>
<dbReference type="InterPro" id="IPR011006">
    <property type="entry name" value="CheY-like_superfamily"/>
</dbReference>
<reference evidence="4 5" key="1">
    <citation type="journal article" date="2016" name="Nat. Commun.">
        <title>Thousands of microbial genomes shed light on interconnected biogeochemical processes in an aquifer system.</title>
        <authorList>
            <person name="Anantharaman K."/>
            <person name="Brown C.T."/>
            <person name="Hug L.A."/>
            <person name="Sharon I."/>
            <person name="Castelle C.J."/>
            <person name="Probst A.J."/>
            <person name="Thomas B.C."/>
            <person name="Singh A."/>
            <person name="Wilkins M.J."/>
            <person name="Karaoz U."/>
            <person name="Brodie E.L."/>
            <person name="Williams K.H."/>
            <person name="Hubbard S.S."/>
            <person name="Banfield J.F."/>
        </authorList>
    </citation>
    <scope>NUCLEOTIDE SEQUENCE [LARGE SCALE GENOMIC DNA]</scope>
</reference>
<feature type="domain" description="Response regulatory" evidence="3">
    <location>
        <begin position="2"/>
        <end position="124"/>
    </location>
</feature>
<keyword evidence="1" id="KW-0597">Phosphoprotein</keyword>
<dbReference type="PROSITE" id="PS50110">
    <property type="entry name" value="RESPONSE_REGULATORY"/>
    <property type="match status" value="1"/>
</dbReference>
<name>A0A1F6UXW8_9BACT</name>
<dbReference type="Gene3D" id="3.40.50.2300">
    <property type="match status" value="1"/>
</dbReference>
<dbReference type="STRING" id="1801735.A2645_01315"/>
<comment type="caution">
    <text evidence="2">Lacks conserved residue(s) required for the propagation of feature annotation.</text>
</comment>
<gene>
    <name evidence="4" type="ORF">A2645_01315</name>
</gene>
<evidence type="ECO:0000256" key="2">
    <source>
        <dbReference type="PROSITE-ProRule" id="PRU00169"/>
    </source>
</evidence>
<sequence>MNILIFDDDLKVKSMVPLMEENLRSKVNYFNEPVKAIKGILSGGYEIVILEVLTSSITGLEICELLAFDERLSNIAVILVSDLPLYSEKFQKSLVERKELKMVKGVLQKPFLPSDLIAKVMNIKNLPNYVK</sequence>
<evidence type="ECO:0000256" key="1">
    <source>
        <dbReference type="ARBA" id="ARBA00022553"/>
    </source>
</evidence>
<dbReference type="PANTHER" id="PTHR44591:SF3">
    <property type="entry name" value="RESPONSE REGULATORY DOMAIN-CONTAINING PROTEIN"/>
    <property type="match status" value="1"/>
</dbReference>
<evidence type="ECO:0000313" key="4">
    <source>
        <dbReference type="EMBL" id="OGI62222.1"/>
    </source>
</evidence>
<dbReference type="GO" id="GO:0000160">
    <property type="term" value="P:phosphorelay signal transduction system"/>
    <property type="evidence" value="ECO:0007669"/>
    <property type="project" value="InterPro"/>
</dbReference>
<proteinExistence type="predicted"/>
<dbReference type="Proteomes" id="UP000182253">
    <property type="component" value="Unassembled WGS sequence"/>
</dbReference>
<dbReference type="InterPro" id="IPR050595">
    <property type="entry name" value="Bact_response_regulator"/>
</dbReference>
<evidence type="ECO:0000259" key="3">
    <source>
        <dbReference type="PROSITE" id="PS50110"/>
    </source>
</evidence>
<dbReference type="AlphaFoldDB" id="A0A1F6UXW8"/>
<organism evidence="4 5">
    <name type="scientific">Candidatus Nomurabacteria bacterium RIFCSPHIGHO2_01_FULL_39_9</name>
    <dbReference type="NCBI Taxonomy" id="1801735"/>
    <lineage>
        <taxon>Bacteria</taxon>
        <taxon>Candidatus Nomuraibacteriota</taxon>
    </lineage>
</organism>
<dbReference type="SUPFAM" id="SSF52172">
    <property type="entry name" value="CheY-like"/>
    <property type="match status" value="1"/>
</dbReference>
<dbReference type="EMBL" id="MFTL01000001">
    <property type="protein sequence ID" value="OGI62222.1"/>
    <property type="molecule type" value="Genomic_DNA"/>
</dbReference>
<dbReference type="PANTHER" id="PTHR44591">
    <property type="entry name" value="STRESS RESPONSE REGULATOR PROTEIN 1"/>
    <property type="match status" value="1"/>
</dbReference>
<protein>
    <recommendedName>
        <fullName evidence="3">Response regulatory domain-containing protein</fullName>
    </recommendedName>
</protein>
<evidence type="ECO:0000313" key="5">
    <source>
        <dbReference type="Proteomes" id="UP000182253"/>
    </source>
</evidence>